<dbReference type="PROSITE" id="PS50110">
    <property type="entry name" value="RESPONSE_REGULATORY"/>
    <property type="match status" value="1"/>
</dbReference>
<evidence type="ECO:0000256" key="1">
    <source>
        <dbReference type="PROSITE-ProRule" id="PRU00169"/>
    </source>
</evidence>
<protein>
    <submittedName>
        <fullName evidence="3">Two component system response regulator</fullName>
    </submittedName>
</protein>
<comment type="caution">
    <text evidence="1">Lacks conserved residue(s) required for the propagation of feature annotation.</text>
</comment>
<reference evidence="3" key="1">
    <citation type="journal article" date="2021" name="Microb. Physiol.">
        <title>Proteogenomic Insights into the Physiology of Marine, Sulfate-Reducing, Filamentous Desulfonema limicola and Desulfonema magnum.</title>
        <authorList>
            <person name="Schnaars V."/>
            <person name="Wohlbrand L."/>
            <person name="Scheve S."/>
            <person name="Hinrichs C."/>
            <person name="Reinhardt R."/>
            <person name="Rabus R."/>
        </authorList>
    </citation>
    <scope>NUCLEOTIDE SEQUENCE</scope>
    <source>
        <strain evidence="3">5ac10</strain>
    </source>
</reference>
<dbReference type="GO" id="GO:0000160">
    <property type="term" value="P:phosphorelay signal transduction system"/>
    <property type="evidence" value="ECO:0007669"/>
    <property type="project" value="InterPro"/>
</dbReference>
<accession>A0A975GJ65</accession>
<evidence type="ECO:0000259" key="2">
    <source>
        <dbReference type="PROSITE" id="PS50110"/>
    </source>
</evidence>
<dbReference type="EMBL" id="CP061799">
    <property type="protein sequence ID" value="QTA83306.1"/>
    <property type="molecule type" value="Genomic_DNA"/>
</dbReference>
<dbReference type="InterPro" id="IPR011006">
    <property type="entry name" value="CheY-like_superfamily"/>
</dbReference>
<evidence type="ECO:0000313" key="4">
    <source>
        <dbReference type="Proteomes" id="UP000663720"/>
    </source>
</evidence>
<dbReference type="AlphaFoldDB" id="A0A975GJ65"/>
<evidence type="ECO:0000313" key="3">
    <source>
        <dbReference type="EMBL" id="QTA83306.1"/>
    </source>
</evidence>
<organism evidence="3 4">
    <name type="scientific">Desulfonema limicola</name>
    <dbReference type="NCBI Taxonomy" id="45656"/>
    <lineage>
        <taxon>Bacteria</taxon>
        <taxon>Pseudomonadati</taxon>
        <taxon>Thermodesulfobacteriota</taxon>
        <taxon>Desulfobacteria</taxon>
        <taxon>Desulfobacterales</taxon>
        <taxon>Desulfococcaceae</taxon>
        <taxon>Desulfonema</taxon>
    </lineage>
</organism>
<dbReference type="SUPFAM" id="SSF52172">
    <property type="entry name" value="CheY-like"/>
    <property type="match status" value="1"/>
</dbReference>
<name>A0A975GJ65_9BACT</name>
<dbReference type="Gene3D" id="3.40.50.2300">
    <property type="match status" value="1"/>
</dbReference>
<dbReference type="Proteomes" id="UP000663720">
    <property type="component" value="Chromosome"/>
</dbReference>
<dbReference type="RefSeq" id="WP_207689140.1">
    <property type="nucleotide sequence ID" value="NZ_CP061799.1"/>
</dbReference>
<keyword evidence="4" id="KW-1185">Reference proteome</keyword>
<gene>
    <name evidence="3" type="ORF">dnl_57050</name>
</gene>
<proteinExistence type="predicted"/>
<feature type="domain" description="Response regulatory" evidence="2">
    <location>
        <begin position="68"/>
        <end position="182"/>
    </location>
</feature>
<dbReference type="InterPro" id="IPR001789">
    <property type="entry name" value="Sig_transdc_resp-reg_receiver"/>
</dbReference>
<dbReference type="Pfam" id="PF00072">
    <property type="entry name" value="Response_reg"/>
    <property type="match status" value="1"/>
</dbReference>
<dbReference type="KEGG" id="dli:dnl_57050"/>
<sequence length="189" mass="22158">MLNNIPQTRSKIIQISISLLYFLLNLKFKNIFQYPEIHNQNNKINDIKNEKGSQDIENTTIETAEYYDFLIIEDNNIWRKIVKEILGDKFRFDTASNYKEAVQKIYKNKYKLICLSHPFLKDDSSLNLLKILKKKFPGIPVAIIASTSDEDENILKIYSNIKKIILKGKDQPKFISEIMSLIKFISYKS</sequence>